<dbReference type="PANTHER" id="PTHR24006:SF937">
    <property type="entry name" value="UBIQUITIN CARBOXYL-TERMINAL HYDROLASE"/>
    <property type="match status" value="1"/>
</dbReference>
<dbReference type="Proteomes" id="UP000053647">
    <property type="component" value="Unassembled WGS sequence"/>
</dbReference>
<proteinExistence type="predicted"/>
<dbReference type="InterPro" id="IPR050164">
    <property type="entry name" value="Peptidase_C19"/>
</dbReference>
<dbReference type="OrthoDB" id="289038at2759"/>
<evidence type="ECO:0000259" key="1">
    <source>
        <dbReference type="PROSITE" id="PS50235"/>
    </source>
</evidence>
<evidence type="ECO:0000313" key="2">
    <source>
        <dbReference type="EMBL" id="KIJ04429.1"/>
    </source>
</evidence>
<dbReference type="Gene3D" id="3.90.70.10">
    <property type="entry name" value="Cysteine proteinases"/>
    <property type="match status" value="1"/>
</dbReference>
<evidence type="ECO:0000313" key="3">
    <source>
        <dbReference type="Proteomes" id="UP000053647"/>
    </source>
</evidence>
<dbReference type="HOGENOM" id="CLU_008279_1_1_1"/>
<dbReference type="GO" id="GO:0016579">
    <property type="term" value="P:protein deubiquitination"/>
    <property type="evidence" value="ECO:0007669"/>
    <property type="project" value="InterPro"/>
</dbReference>
<accession>A0A0C9SLH4</accession>
<keyword evidence="3" id="KW-1185">Reference proteome</keyword>
<name>A0A0C9SLH4_PAXIN</name>
<organism evidence="2 3">
    <name type="scientific">Paxillus involutus ATCC 200175</name>
    <dbReference type="NCBI Taxonomy" id="664439"/>
    <lineage>
        <taxon>Eukaryota</taxon>
        <taxon>Fungi</taxon>
        <taxon>Dikarya</taxon>
        <taxon>Basidiomycota</taxon>
        <taxon>Agaricomycotina</taxon>
        <taxon>Agaricomycetes</taxon>
        <taxon>Agaricomycetidae</taxon>
        <taxon>Boletales</taxon>
        <taxon>Paxilineae</taxon>
        <taxon>Paxillaceae</taxon>
        <taxon>Paxillus</taxon>
    </lineage>
</organism>
<dbReference type="InterPro" id="IPR018200">
    <property type="entry name" value="USP_CS"/>
</dbReference>
<gene>
    <name evidence="2" type="ORF">PAXINDRAFT_22284</name>
</gene>
<reference evidence="2 3" key="1">
    <citation type="submission" date="2014-06" db="EMBL/GenBank/DDBJ databases">
        <authorList>
            <consortium name="DOE Joint Genome Institute"/>
            <person name="Kuo A."/>
            <person name="Kohler A."/>
            <person name="Nagy L.G."/>
            <person name="Floudas D."/>
            <person name="Copeland A."/>
            <person name="Barry K.W."/>
            <person name="Cichocki N."/>
            <person name="Veneault-Fourrey C."/>
            <person name="LaButti K."/>
            <person name="Lindquist E.A."/>
            <person name="Lipzen A."/>
            <person name="Lundell T."/>
            <person name="Morin E."/>
            <person name="Murat C."/>
            <person name="Sun H."/>
            <person name="Tunlid A."/>
            <person name="Henrissat B."/>
            <person name="Grigoriev I.V."/>
            <person name="Hibbett D.S."/>
            <person name="Martin F."/>
            <person name="Nordberg H.P."/>
            <person name="Cantor M.N."/>
            <person name="Hua S.X."/>
        </authorList>
    </citation>
    <scope>NUCLEOTIDE SEQUENCE [LARGE SCALE GENOMIC DNA]</scope>
    <source>
        <strain evidence="2 3">ATCC 200175</strain>
    </source>
</reference>
<feature type="domain" description="USP" evidence="1">
    <location>
        <begin position="1"/>
        <end position="180"/>
    </location>
</feature>
<dbReference type="EMBL" id="KN821840">
    <property type="protein sequence ID" value="KIJ04429.1"/>
    <property type="molecule type" value="Genomic_DNA"/>
</dbReference>
<sequence>MLDISLELKGKGGEVGAGENTLAGCLRRFTKPEKLGAKEYSCSKCTKAHEAVKRLSILKLPPVLSFQFKRFEHKTVSKAVPQKIDTPVRFPASINMAPYTTLVMNNSGKDGASSYSGPEAMYDYDLFAVINHEGQMDNGHYTNYARLQDEWYRFDDDKVTLSNLGACLSSNAYMCFYVKRHLDYKPFMKPTYRLARDKDIVREQEQEKLKEMARMREVDDALMATIAGD</sequence>
<dbReference type="PANTHER" id="PTHR24006">
    <property type="entry name" value="UBIQUITIN CARBOXYL-TERMINAL HYDROLASE"/>
    <property type="match status" value="1"/>
</dbReference>
<dbReference type="PROSITE" id="PS50235">
    <property type="entry name" value="USP_3"/>
    <property type="match status" value="1"/>
</dbReference>
<dbReference type="Pfam" id="PF00443">
    <property type="entry name" value="UCH"/>
    <property type="match status" value="1"/>
</dbReference>
<dbReference type="InterPro" id="IPR028889">
    <property type="entry name" value="USP"/>
</dbReference>
<dbReference type="PROSITE" id="PS00973">
    <property type="entry name" value="USP_2"/>
    <property type="match status" value="1"/>
</dbReference>
<protein>
    <recommendedName>
        <fullName evidence="1">USP domain-containing protein</fullName>
    </recommendedName>
</protein>
<dbReference type="InterPro" id="IPR001394">
    <property type="entry name" value="Peptidase_C19_UCH"/>
</dbReference>
<reference evidence="3" key="2">
    <citation type="submission" date="2015-01" db="EMBL/GenBank/DDBJ databases">
        <title>Evolutionary Origins and Diversification of the Mycorrhizal Mutualists.</title>
        <authorList>
            <consortium name="DOE Joint Genome Institute"/>
            <consortium name="Mycorrhizal Genomics Consortium"/>
            <person name="Kohler A."/>
            <person name="Kuo A."/>
            <person name="Nagy L.G."/>
            <person name="Floudas D."/>
            <person name="Copeland A."/>
            <person name="Barry K.W."/>
            <person name="Cichocki N."/>
            <person name="Veneault-Fourrey C."/>
            <person name="LaButti K."/>
            <person name="Lindquist E.A."/>
            <person name="Lipzen A."/>
            <person name="Lundell T."/>
            <person name="Morin E."/>
            <person name="Murat C."/>
            <person name="Riley R."/>
            <person name="Ohm R."/>
            <person name="Sun H."/>
            <person name="Tunlid A."/>
            <person name="Henrissat B."/>
            <person name="Grigoriev I.V."/>
            <person name="Hibbett D.S."/>
            <person name="Martin F."/>
        </authorList>
    </citation>
    <scope>NUCLEOTIDE SEQUENCE [LARGE SCALE GENOMIC DNA]</scope>
    <source>
        <strain evidence="3">ATCC 200175</strain>
    </source>
</reference>
<dbReference type="GO" id="GO:0005634">
    <property type="term" value="C:nucleus"/>
    <property type="evidence" value="ECO:0007669"/>
    <property type="project" value="TreeGrafter"/>
</dbReference>
<dbReference type="AlphaFoldDB" id="A0A0C9SLH4"/>
<dbReference type="GO" id="GO:0004843">
    <property type="term" value="F:cysteine-type deubiquitinase activity"/>
    <property type="evidence" value="ECO:0007669"/>
    <property type="project" value="InterPro"/>
</dbReference>
<dbReference type="InterPro" id="IPR038765">
    <property type="entry name" value="Papain-like_cys_pep_sf"/>
</dbReference>
<dbReference type="SUPFAM" id="SSF54001">
    <property type="entry name" value="Cysteine proteinases"/>
    <property type="match status" value="1"/>
</dbReference>
<dbReference type="GO" id="GO:0005829">
    <property type="term" value="C:cytosol"/>
    <property type="evidence" value="ECO:0007669"/>
    <property type="project" value="TreeGrafter"/>
</dbReference>